<evidence type="ECO:0000313" key="11">
    <source>
        <dbReference type="EMBL" id="KAL1411468.1"/>
    </source>
</evidence>
<dbReference type="Gene3D" id="3.90.550.50">
    <property type="match status" value="1"/>
</dbReference>
<evidence type="ECO:0000313" key="12">
    <source>
        <dbReference type="Proteomes" id="UP001565368"/>
    </source>
</evidence>
<dbReference type="RefSeq" id="XP_069211412.1">
    <property type="nucleotide sequence ID" value="XM_069351026.1"/>
</dbReference>
<keyword evidence="12" id="KW-1185">Reference proteome</keyword>
<protein>
    <recommendedName>
        <fullName evidence="10">Hexosyltransferase</fullName>
        <ecNumber evidence="10">2.4.1.-</ecNumber>
    </recommendedName>
</protein>
<dbReference type="Proteomes" id="UP001565368">
    <property type="component" value="Unassembled WGS sequence"/>
</dbReference>
<dbReference type="EC" id="2.4.1.-" evidence="10"/>
<evidence type="ECO:0000256" key="6">
    <source>
        <dbReference type="ARBA" id="ARBA00022968"/>
    </source>
</evidence>
<dbReference type="PANTHER" id="PTHR11214">
    <property type="entry name" value="BETA-1,3-N-ACETYLGLUCOSAMINYLTRANSFERASE"/>
    <property type="match status" value="1"/>
</dbReference>
<evidence type="ECO:0000256" key="10">
    <source>
        <dbReference type="RuleBase" id="RU363063"/>
    </source>
</evidence>
<name>A0ABR3QAS3_9TREE</name>
<keyword evidence="3 10" id="KW-0328">Glycosyltransferase</keyword>
<evidence type="ECO:0000256" key="7">
    <source>
        <dbReference type="ARBA" id="ARBA00022989"/>
    </source>
</evidence>
<organism evidence="11 12">
    <name type="scientific">Vanrija albida</name>
    <dbReference type="NCBI Taxonomy" id="181172"/>
    <lineage>
        <taxon>Eukaryota</taxon>
        <taxon>Fungi</taxon>
        <taxon>Dikarya</taxon>
        <taxon>Basidiomycota</taxon>
        <taxon>Agaricomycotina</taxon>
        <taxon>Tremellomycetes</taxon>
        <taxon>Trichosporonales</taxon>
        <taxon>Trichosporonaceae</taxon>
        <taxon>Vanrija</taxon>
    </lineage>
</organism>
<proteinExistence type="inferred from homology"/>
<evidence type="ECO:0000256" key="2">
    <source>
        <dbReference type="ARBA" id="ARBA00008661"/>
    </source>
</evidence>
<dbReference type="PANTHER" id="PTHR11214:SF351">
    <property type="entry name" value="BETA-1,3-GALACTOSYLTRANSFERASE PVG3"/>
    <property type="match status" value="1"/>
</dbReference>
<reference evidence="11 12" key="1">
    <citation type="submission" date="2023-08" db="EMBL/GenBank/DDBJ databases">
        <title>Annotated Genome Sequence of Vanrija albida AlHP1.</title>
        <authorList>
            <person name="Herzog R."/>
        </authorList>
    </citation>
    <scope>NUCLEOTIDE SEQUENCE [LARGE SCALE GENOMIC DNA]</scope>
    <source>
        <strain evidence="11 12">AlHP1</strain>
    </source>
</reference>
<evidence type="ECO:0000256" key="3">
    <source>
        <dbReference type="ARBA" id="ARBA00022676"/>
    </source>
</evidence>
<keyword evidence="9 10" id="KW-0472">Membrane</keyword>
<evidence type="ECO:0000256" key="4">
    <source>
        <dbReference type="ARBA" id="ARBA00022679"/>
    </source>
</evidence>
<feature type="transmembrane region" description="Helical" evidence="10">
    <location>
        <begin position="32"/>
        <end position="52"/>
    </location>
</feature>
<comment type="caution">
    <text evidence="11">The sequence shown here is derived from an EMBL/GenBank/DDBJ whole genome shotgun (WGS) entry which is preliminary data.</text>
</comment>
<evidence type="ECO:0000256" key="1">
    <source>
        <dbReference type="ARBA" id="ARBA00004323"/>
    </source>
</evidence>
<keyword evidence="5 10" id="KW-0812">Transmembrane</keyword>
<keyword evidence="4" id="KW-0808">Transferase</keyword>
<dbReference type="GeneID" id="95983467"/>
<comment type="similarity">
    <text evidence="2 10">Belongs to the glycosyltransferase 31 family.</text>
</comment>
<keyword evidence="8 10" id="KW-0333">Golgi apparatus</keyword>
<comment type="subcellular location">
    <subcellularLocation>
        <location evidence="1 10">Golgi apparatus membrane</location>
        <topology evidence="1 10">Single-pass type II membrane protein</topology>
    </subcellularLocation>
</comment>
<accession>A0ABR3QAS3</accession>
<gene>
    <name evidence="11" type="ORF">Q8F55_002424</name>
</gene>
<evidence type="ECO:0000256" key="8">
    <source>
        <dbReference type="ARBA" id="ARBA00023034"/>
    </source>
</evidence>
<keyword evidence="6 10" id="KW-0735">Signal-anchor</keyword>
<keyword evidence="7 10" id="KW-1133">Transmembrane helix</keyword>
<evidence type="ECO:0000256" key="9">
    <source>
        <dbReference type="ARBA" id="ARBA00023136"/>
    </source>
</evidence>
<dbReference type="EMBL" id="JBBXJM010000002">
    <property type="protein sequence ID" value="KAL1411468.1"/>
    <property type="molecule type" value="Genomic_DNA"/>
</dbReference>
<evidence type="ECO:0000256" key="5">
    <source>
        <dbReference type="ARBA" id="ARBA00022692"/>
    </source>
</evidence>
<sequence length="430" mass="48861">MRASHHQRVLGHVSSAARSAGRRAARRPRTTALLVLLLACVTFYTAFYHTVWGKHGRWYWNYAVAVLPLPLARYAPQGDWGPIDYPPRFVPEIYAAPWMGDFALPDLTPPVYAPVADRATAPHVANASVALTSPALIKLTIFSTVKPAAAEKRALIRRLSPVFNVPERLRHLIEVKFALGHAYHVGVEGKENWAVDEETEAALKEEQRVHGDLLRLDLEYGENLREGKILEWIRAVGMGRDGGRPAWWLFKVDDDSVLNLPNFLDTLLAHDASKPIYAGTSLARWPAYHHHFTGLVTGFSWPLLRTLAEGIDKMTHAEIVRSFDDDVLTGELMYCDVRTPPENGWLWPLPRGEDRRTGLIRLDFLRRMGDPAVWLVKGDLAWHGWWLKPHDGYTYYWRKTVQGVVWRPPQWLEKYADPAVVAREARDEAA</sequence>
<dbReference type="InterPro" id="IPR002659">
    <property type="entry name" value="Glyco_trans_31"/>
</dbReference>